<comment type="caution">
    <text evidence="4">The sequence shown here is derived from an EMBL/GenBank/DDBJ whole genome shotgun (WGS) entry which is preliminary data.</text>
</comment>
<evidence type="ECO:0000259" key="3">
    <source>
        <dbReference type="Pfam" id="PF21302"/>
    </source>
</evidence>
<dbReference type="GO" id="GO:0032259">
    <property type="term" value="P:methylation"/>
    <property type="evidence" value="ECO:0007669"/>
    <property type="project" value="UniProtKB-KW"/>
</dbReference>
<organism evidence="4 5">
    <name type="scientific">Brevibacterium daeguense</name>
    <dbReference type="NCBI Taxonomy" id="909936"/>
    <lineage>
        <taxon>Bacteria</taxon>
        <taxon>Bacillati</taxon>
        <taxon>Actinomycetota</taxon>
        <taxon>Actinomycetes</taxon>
        <taxon>Micrococcales</taxon>
        <taxon>Brevibacteriaceae</taxon>
        <taxon>Brevibacterium</taxon>
    </lineage>
</organism>
<dbReference type="InterPro" id="IPR016718">
    <property type="entry name" value="rRNA_m1G-MeTrfase_A_prd"/>
</dbReference>
<gene>
    <name evidence="4" type="ORF">GCM10022261_12800</name>
</gene>
<evidence type="ECO:0000313" key="5">
    <source>
        <dbReference type="Proteomes" id="UP001501586"/>
    </source>
</evidence>
<feature type="domain" description="23S rRNA (guanine(745)-N(1))-methyltransferase N-terminal" evidence="3">
    <location>
        <begin position="17"/>
        <end position="51"/>
    </location>
</feature>
<protein>
    <submittedName>
        <fullName evidence="4">Methyltransferase domain-containing protein</fullName>
    </submittedName>
</protein>
<proteinExistence type="predicted"/>
<accession>A0ABP8EIF7</accession>
<feature type="region of interest" description="Disordered" evidence="1">
    <location>
        <begin position="96"/>
        <end position="124"/>
    </location>
</feature>
<evidence type="ECO:0000313" key="4">
    <source>
        <dbReference type="EMBL" id="GAA4283749.1"/>
    </source>
</evidence>
<keyword evidence="4" id="KW-0808">Transferase</keyword>
<name>A0ABP8EIF7_9MICO</name>
<dbReference type="InterPro" id="IPR029063">
    <property type="entry name" value="SAM-dependent_MTases_sf"/>
</dbReference>
<dbReference type="GO" id="GO:0008168">
    <property type="term" value="F:methyltransferase activity"/>
    <property type="evidence" value="ECO:0007669"/>
    <property type="project" value="UniProtKB-KW"/>
</dbReference>
<evidence type="ECO:0000259" key="2">
    <source>
        <dbReference type="Pfam" id="PF13649"/>
    </source>
</evidence>
<sequence>MRSSLPPALASVLDVLRCPNCAQRLEAVDRSLRCPAGHSFDVARQGYVSLLSGKRPTSGDDADMVRARDRFLATGIYAPIREALCGLSGSVAVARHGEESPDEAPAAQNSAMAPATASADPLTEVPTAGSAATASATIVDVGCGTGYYLAGVLDAVPGSRGLGLDSSTRALRLAARVHERAAAVTVDVFRTLPVADEAADVVLDVFAPRNPEEFHRILRPAGRLIVVRPAENHLGELRNRVPGMVGIDPTKEQRLQRALDPFFEVVSEQPIEYSRELTAGDALDLIGMTPSARHLGGDWRSEGGRPDVSGPVTVSVIASAYRPRRR</sequence>
<feature type="compositionally biased region" description="Low complexity" evidence="1">
    <location>
        <begin position="104"/>
        <end position="119"/>
    </location>
</feature>
<dbReference type="EMBL" id="BAABAZ010000004">
    <property type="protein sequence ID" value="GAA4283749.1"/>
    <property type="molecule type" value="Genomic_DNA"/>
</dbReference>
<dbReference type="Pfam" id="PF21302">
    <property type="entry name" value="Zn_ribbon_RlmA"/>
    <property type="match status" value="1"/>
</dbReference>
<dbReference type="SUPFAM" id="SSF53335">
    <property type="entry name" value="S-adenosyl-L-methionine-dependent methyltransferases"/>
    <property type="match status" value="1"/>
</dbReference>
<feature type="domain" description="Methyltransferase" evidence="2">
    <location>
        <begin position="138"/>
        <end position="222"/>
    </location>
</feature>
<dbReference type="InterPro" id="IPR048647">
    <property type="entry name" value="RlmA_N"/>
</dbReference>
<reference evidence="5" key="1">
    <citation type="journal article" date="2019" name="Int. J. Syst. Evol. Microbiol.">
        <title>The Global Catalogue of Microorganisms (GCM) 10K type strain sequencing project: providing services to taxonomists for standard genome sequencing and annotation.</title>
        <authorList>
            <consortium name="The Broad Institute Genomics Platform"/>
            <consortium name="The Broad Institute Genome Sequencing Center for Infectious Disease"/>
            <person name="Wu L."/>
            <person name="Ma J."/>
        </authorList>
    </citation>
    <scope>NUCLEOTIDE SEQUENCE [LARGE SCALE GENOMIC DNA]</scope>
    <source>
        <strain evidence="5">JCM 17458</strain>
    </source>
</reference>
<dbReference type="PIRSF" id="PIRSF018249">
    <property type="entry name" value="MyrA_prd"/>
    <property type="match status" value="1"/>
</dbReference>
<dbReference type="CDD" id="cd02440">
    <property type="entry name" value="AdoMet_MTases"/>
    <property type="match status" value="1"/>
</dbReference>
<keyword evidence="4" id="KW-0489">Methyltransferase</keyword>
<dbReference type="InterPro" id="IPR041698">
    <property type="entry name" value="Methyltransf_25"/>
</dbReference>
<evidence type="ECO:0000256" key="1">
    <source>
        <dbReference type="SAM" id="MobiDB-lite"/>
    </source>
</evidence>
<dbReference type="Pfam" id="PF13649">
    <property type="entry name" value="Methyltransf_25"/>
    <property type="match status" value="1"/>
</dbReference>
<dbReference type="Gene3D" id="3.40.50.150">
    <property type="entry name" value="Vaccinia Virus protein VP39"/>
    <property type="match status" value="1"/>
</dbReference>
<dbReference type="Proteomes" id="UP001501586">
    <property type="component" value="Unassembled WGS sequence"/>
</dbReference>
<keyword evidence="5" id="KW-1185">Reference proteome</keyword>
<dbReference type="RefSeq" id="WP_236863818.1">
    <property type="nucleotide sequence ID" value="NZ_BAABAZ010000004.1"/>
</dbReference>